<dbReference type="InterPro" id="IPR013324">
    <property type="entry name" value="RNA_pol_sigma_r3/r4-like"/>
</dbReference>
<dbReference type="InterPro" id="IPR007627">
    <property type="entry name" value="RNA_pol_sigma70_r2"/>
</dbReference>
<dbReference type="AlphaFoldDB" id="A0A315ZNR7"/>
<dbReference type="GO" id="GO:0006352">
    <property type="term" value="P:DNA-templated transcription initiation"/>
    <property type="evidence" value="ECO:0007669"/>
    <property type="project" value="InterPro"/>
</dbReference>
<proteinExistence type="inferred from homology"/>
<comment type="similarity">
    <text evidence="1">Belongs to the sigma-70 factor family. ECF subfamily.</text>
</comment>
<evidence type="ECO:0000313" key="8">
    <source>
        <dbReference type="Proteomes" id="UP000254051"/>
    </source>
</evidence>
<evidence type="ECO:0000259" key="6">
    <source>
        <dbReference type="Pfam" id="PF08281"/>
    </source>
</evidence>
<dbReference type="Gene3D" id="1.10.1740.10">
    <property type="match status" value="1"/>
</dbReference>
<dbReference type="InterPro" id="IPR014284">
    <property type="entry name" value="RNA_pol_sigma-70_dom"/>
</dbReference>
<evidence type="ECO:0000256" key="3">
    <source>
        <dbReference type="ARBA" id="ARBA00023082"/>
    </source>
</evidence>
<dbReference type="PANTHER" id="PTHR43133:SF51">
    <property type="entry name" value="RNA POLYMERASE SIGMA FACTOR"/>
    <property type="match status" value="1"/>
</dbReference>
<evidence type="ECO:0000313" key="7">
    <source>
        <dbReference type="EMBL" id="SUQ16074.1"/>
    </source>
</evidence>
<dbReference type="Pfam" id="PF04542">
    <property type="entry name" value="Sigma70_r2"/>
    <property type="match status" value="1"/>
</dbReference>
<keyword evidence="8" id="KW-1185">Reference proteome</keyword>
<dbReference type="PANTHER" id="PTHR43133">
    <property type="entry name" value="RNA POLYMERASE ECF-TYPE SIGMA FACTO"/>
    <property type="match status" value="1"/>
</dbReference>
<name>A0A315ZNR7_9FIRM</name>
<dbReference type="RefSeq" id="WP_109714477.1">
    <property type="nucleotide sequence ID" value="NZ_QGDS01000021.1"/>
</dbReference>
<dbReference type="InterPro" id="IPR013249">
    <property type="entry name" value="RNA_pol_sigma70_r4_t2"/>
</dbReference>
<keyword evidence="4" id="KW-0804">Transcription</keyword>
<evidence type="ECO:0000256" key="2">
    <source>
        <dbReference type="ARBA" id="ARBA00023015"/>
    </source>
</evidence>
<organism evidence="7 8">
    <name type="scientific">Faecalicatena contorta</name>
    <dbReference type="NCBI Taxonomy" id="39482"/>
    <lineage>
        <taxon>Bacteria</taxon>
        <taxon>Bacillati</taxon>
        <taxon>Bacillota</taxon>
        <taxon>Clostridia</taxon>
        <taxon>Lachnospirales</taxon>
        <taxon>Lachnospiraceae</taxon>
        <taxon>Faecalicatena</taxon>
    </lineage>
</organism>
<evidence type="ECO:0000256" key="4">
    <source>
        <dbReference type="ARBA" id="ARBA00023163"/>
    </source>
</evidence>
<dbReference type="InterPro" id="IPR036388">
    <property type="entry name" value="WH-like_DNA-bd_sf"/>
</dbReference>
<keyword evidence="3" id="KW-0731">Sigma factor</keyword>
<keyword evidence="2" id="KW-0805">Transcription regulation</keyword>
<dbReference type="InterPro" id="IPR039425">
    <property type="entry name" value="RNA_pol_sigma-70-like"/>
</dbReference>
<dbReference type="Pfam" id="PF08281">
    <property type="entry name" value="Sigma70_r4_2"/>
    <property type="match status" value="1"/>
</dbReference>
<dbReference type="SUPFAM" id="SSF88659">
    <property type="entry name" value="Sigma3 and sigma4 domains of RNA polymerase sigma factors"/>
    <property type="match status" value="1"/>
</dbReference>
<accession>A0A315ZNR7</accession>
<feature type="domain" description="RNA polymerase sigma factor 70 region 4 type 2" evidence="6">
    <location>
        <begin position="132"/>
        <end position="183"/>
    </location>
</feature>
<protein>
    <submittedName>
        <fullName evidence="7">RNA polymerase sigma factor, sigma-70 family</fullName>
    </submittedName>
</protein>
<reference evidence="8" key="1">
    <citation type="submission" date="2017-07" db="EMBL/GenBank/DDBJ databases">
        <authorList>
            <person name="Varghese N."/>
            <person name="Submissions S."/>
        </authorList>
    </citation>
    <scope>NUCLEOTIDE SEQUENCE [LARGE SCALE GENOMIC DNA]</scope>
    <source>
        <strain evidence="8">NLAE-zl-C134</strain>
    </source>
</reference>
<dbReference type="Gene3D" id="1.10.10.10">
    <property type="entry name" value="Winged helix-like DNA-binding domain superfamily/Winged helix DNA-binding domain"/>
    <property type="match status" value="1"/>
</dbReference>
<dbReference type="GO" id="GO:0016987">
    <property type="term" value="F:sigma factor activity"/>
    <property type="evidence" value="ECO:0007669"/>
    <property type="project" value="UniProtKB-KW"/>
</dbReference>
<dbReference type="GO" id="GO:0003677">
    <property type="term" value="F:DNA binding"/>
    <property type="evidence" value="ECO:0007669"/>
    <property type="project" value="InterPro"/>
</dbReference>
<dbReference type="EMBL" id="UHJJ01000021">
    <property type="protein sequence ID" value="SUQ16074.1"/>
    <property type="molecule type" value="Genomic_DNA"/>
</dbReference>
<dbReference type="CDD" id="cd06171">
    <property type="entry name" value="Sigma70_r4"/>
    <property type="match status" value="1"/>
</dbReference>
<gene>
    <name evidence="7" type="ORF">SAMN05216529_1218</name>
</gene>
<evidence type="ECO:0000259" key="5">
    <source>
        <dbReference type="Pfam" id="PF04542"/>
    </source>
</evidence>
<dbReference type="Proteomes" id="UP000254051">
    <property type="component" value="Unassembled WGS sequence"/>
</dbReference>
<dbReference type="OrthoDB" id="1918609at2"/>
<evidence type="ECO:0000256" key="1">
    <source>
        <dbReference type="ARBA" id="ARBA00010641"/>
    </source>
</evidence>
<dbReference type="InterPro" id="IPR013325">
    <property type="entry name" value="RNA_pol_sigma_r2"/>
</dbReference>
<feature type="domain" description="RNA polymerase sigma-70 region 2" evidence="5">
    <location>
        <begin position="27"/>
        <end position="94"/>
    </location>
</feature>
<dbReference type="SUPFAM" id="SSF88946">
    <property type="entry name" value="Sigma2 domain of RNA polymerase sigma factors"/>
    <property type="match status" value="1"/>
</dbReference>
<dbReference type="NCBIfam" id="TIGR02937">
    <property type="entry name" value="sigma70-ECF"/>
    <property type="match status" value="1"/>
</dbReference>
<sequence>MAELDYQYISTLVIHARTGDSDSFAELYAATYQKVYRFAYNYLKDEYLAQDALQETYILALKNLYTLKDSKLFIPWLNQISFRVCFNMHQKRKRYNKELSDYDNSRTQGHTKHHGDVEYLEDQIVKIDEKNYIMKKILDLPPAESQAIVMKYYENMKLEEIAQVMEVSGSTVKRYLNRGRATLGQLLER</sequence>